<evidence type="ECO:0000256" key="2">
    <source>
        <dbReference type="ARBA" id="ARBA00012980"/>
    </source>
</evidence>
<dbReference type="PANTHER" id="PTHR10344">
    <property type="entry name" value="THYMIDYLATE KINASE"/>
    <property type="match status" value="1"/>
</dbReference>
<keyword evidence="4 11" id="KW-0808">Transferase</keyword>
<evidence type="ECO:0000256" key="3">
    <source>
        <dbReference type="ARBA" id="ARBA00017144"/>
    </source>
</evidence>
<evidence type="ECO:0000256" key="11">
    <source>
        <dbReference type="HAMAP-Rule" id="MF_00165"/>
    </source>
</evidence>
<proteinExistence type="inferred from homology"/>
<accession>A0A1Y3PJS2</accession>
<gene>
    <name evidence="11" type="primary">tmk</name>
    <name evidence="13" type="ORF">BAA01_14880</name>
</gene>
<dbReference type="HAMAP" id="MF_00165">
    <property type="entry name" value="Thymidylate_kinase"/>
    <property type="match status" value="1"/>
</dbReference>
<dbReference type="GO" id="GO:0004798">
    <property type="term" value="F:dTMP kinase activity"/>
    <property type="evidence" value="ECO:0007669"/>
    <property type="project" value="UniProtKB-UniRule"/>
</dbReference>
<dbReference type="Proteomes" id="UP000196475">
    <property type="component" value="Unassembled WGS sequence"/>
</dbReference>
<dbReference type="InterPro" id="IPR027417">
    <property type="entry name" value="P-loop_NTPase"/>
</dbReference>
<evidence type="ECO:0000256" key="8">
    <source>
        <dbReference type="ARBA" id="ARBA00022840"/>
    </source>
</evidence>
<evidence type="ECO:0000256" key="5">
    <source>
        <dbReference type="ARBA" id="ARBA00022727"/>
    </source>
</evidence>
<dbReference type="Pfam" id="PF02223">
    <property type="entry name" value="Thymidylate_kin"/>
    <property type="match status" value="1"/>
</dbReference>
<reference evidence="14" key="1">
    <citation type="submission" date="2016-06" db="EMBL/GenBank/DDBJ databases">
        <authorList>
            <person name="Nascimento L."/>
            <person name="Pereira R.V."/>
            <person name="Martins L.F."/>
            <person name="Quaggio R.B."/>
            <person name="Silva A.M."/>
            <person name="Setubal J.C."/>
        </authorList>
    </citation>
    <scope>NUCLEOTIDE SEQUENCE [LARGE SCALE GENOMIC DNA]</scope>
</reference>
<evidence type="ECO:0000256" key="4">
    <source>
        <dbReference type="ARBA" id="ARBA00022679"/>
    </source>
</evidence>
<keyword evidence="6 11" id="KW-0547">Nucleotide-binding</keyword>
<dbReference type="CDD" id="cd01672">
    <property type="entry name" value="TMPK"/>
    <property type="match status" value="1"/>
</dbReference>
<feature type="domain" description="Thymidylate kinase-like" evidence="12">
    <location>
        <begin position="8"/>
        <end position="202"/>
    </location>
</feature>
<evidence type="ECO:0000259" key="12">
    <source>
        <dbReference type="Pfam" id="PF02223"/>
    </source>
</evidence>
<dbReference type="InterPro" id="IPR018094">
    <property type="entry name" value="Thymidylate_kinase"/>
</dbReference>
<keyword evidence="7 11" id="KW-0418">Kinase</keyword>
<dbReference type="GO" id="GO:0005524">
    <property type="term" value="F:ATP binding"/>
    <property type="evidence" value="ECO:0007669"/>
    <property type="project" value="UniProtKB-UniRule"/>
</dbReference>
<comment type="catalytic activity">
    <reaction evidence="9 11">
        <text>dTMP + ATP = dTDP + ADP</text>
        <dbReference type="Rhea" id="RHEA:13517"/>
        <dbReference type="ChEBI" id="CHEBI:30616"/>
        <dbReference type="ChEBI" id="CHEBI:58369"/>
        <dbReference type="ChEBI" id="CHEBI:63528"/>
        <dbReference type="ChEBI" id="CHEBI:456216"/>
        <dbReference type="EC" id="2.7.4.9"/>
    </reaction>
</comment>
<comment type="function">
    <text evidence="10 11">Phosphorylation of dTMP to form dTDP in both de novo and salvage pathways of dTTP synthesis.</text>
</comment>
<feature type="binding site" evidence="11">
    <location>
        <begin position="10"/>
        <end position="17"/>
    </location>
    <ligand>
        <name>ATP</name>
        <dbReference type="ChEBI" id="CHEBI:30616"/>
    </ligand>
</feature>
<evidence type="ECO:0000256" key="1">
    <source>
        <dbReference type="ARBA" id="ARBA00009776"/>
    </source>
</evidence>
<dbReference type="EMBL" id="LZRT01000107">
    <property type="protein sequence ID" value="OUM85338.1"/>
    <property type="molecule type" value="Genomic_DNA"/>
</dbReference>
<dbReference type="InterPro" id="IPR039430">
    <property type="entry name" value="Thymidylate_kin-like_dom"/>
</dbReference>
<keyword evidence="5 11" id="KW-0545">Nucleotide biosynthesis</keyword>
<comment type="caution">
    <text evidence="13">The sequence shown here is derived from an EMBL/GenBank/DDBJ whole genome shotgun (WGS) entry which is preliminary data.</text>
</comment>
<dbReference type="AlphaFoldDB" id="A0A1Y3PJS2"/>
<dbReference type="NCBIfam" id="TIGR00041">
    <property type="entry name" value="DTMP_kinase"/>
    <property type="match status" value="1"/>
</dbReference>
<dbReference type="GO" id="GO:0006235">
    <property type="term" value="P:dTTP biosynthetic process"/>
    <property type="evidence" value="ECO:0007669"/>
    <property type="project" value="UniProtKB-UniRule"/>
</dbReference>
<comment type="similarity">
    <text evidence="1 11">Belongs to the thymidylate kinase family.</text>
</comment>
<dbReference type="EC" id="2.7.4.9" evidence="2 11"/>
<dbReference type="Gene3D" id="3.40.50.300">
    <property type="entry name" value="P-loop containing nucleotide triphosphate hydrolases"/>
    <property type="match status" value="1"/>
</dbReference>
<organism evidence="13 14">
    <name type="scientific">Bacillus thermozeamaize</name>
    <dbReference type="NCBI Taxonomy" id="230954"/>
    <lineage>
        <taxon>Bacteria</taxon>
        <taxon>Bacillati</taxon>
        <taxon>Bacillota</taxon>
        <taxon>Bacilli</taxon>
        <taxon>Bacillales</taxon>
        <taxon>Bacillaceae</taxon>
        <taxon>Bacillus</taxon>
    </lineage>
</organism>
<evidence type="ECO:0000313" key="13">
    <source>
        <dbReference type="EMBL" id="OUM85338.1"/>
    </source>
</evidence>
<name>A0A1Y3PJS2_9BACI</name>
<evidence type="ECO:0000256" key="10">
    <source>
        <dbReference type="ARBA" id="ARBA00057735"/>
    </source>
</evidence>
<evidence type="ECO:0000256" key="6">
    <source>
        <dbReference type="ARBA" id="ARBA00022741"/>
    </source>
</evidence>
<dbReference type="SUPFAM" id="SSF52540">
    <property type="entry name" value="P-loop containing nucleoside triphosphate hydrolases"/>
    <property type="match status" value="1"/>
</dbReference>
<evidence type="ECO:0000256" key="9">
    <source>
        <dbReference type="ARBA" id="ARBA00048743"/>
    </source>
</evidence>
<sequence length="218" mass="24933">MQGVLITFEGPDGAGKTTQLQRVSRFLRERGVDVEVTREPGGTPLGEAIRQWLLSPPGDAGQEMAFETEVLLYAASRAQHVRERLLPALRAGKVVLCDRYVDASYAYQAYGNQLPLQWVEEVNRLAVQEVMPTRTYLLDLPVELARRRLKRREGEGMDRIERRGEAYHQRVREGFLTIARHEPERILVIDASASEEEVARRILDDLREILRDRLTGSR</sequence>
<dbReference type="GO" id="GO:0006227">
    <property type="term" value="P:dUDP biosynthetic process"/>
    <property type="evidence" value="ECO:0007669"/>
    <property type="project" value="TreeGrafter"/>
</dbReference>
<dbReference type="FunFam" id="3.40.50.300:FF:000225">
    <property type="entry name" value="Thymidylate kinase"/>
    <property type="match status" value="1"/>
</dbReference>
<dbReference type="GO" id="GO:0005829">
    <property type="term" value="C:cytosol"/>
    <property type="evidence" value="ECO:0007669"/>
    <property type="project" value="TreeGrafter"/>
</dbReference>
<dbReference type="PANTHER" id="PTHR10344:SF4">
    <property type="entry name" value="UMP-CMP KINASE 2, MITOCHONDRIAL"/>
    <property type="match status" value="1"/>
</dbReference>
<dbReference type="GO" id="GO:0006233">
    <property type="term" value="P:dTDP biosynthetic process"/>
    <property type="evidence" value="ECO:0007669"/>
    <property type="project" value="InterPro"/>
</dbReference>
<evidence type="ECO:0000313" key="14">
    <source>
        <dbReference type="Proteomes" id="UP000196475"/>
    </source>
</evidence>
<protein>
    <recommendedName>
        <fullName evidence="3 11">Thymidylate kinase</fullName>
        <ecNumber evidence="2 11">2.7.4.9</ecNumber>
    </recommendedName>
    <alternativeName>
        <fullName evidence="11">dTMP kinase</fullName>
    </alternativeName>
</protein>
<keyword evidence="8 11" id="KW-0067">ATP-binding</keyword>
<evidence type="ECO:0000256" key="7">
    <source>
        <dbReference type="ARBA" id="ARBA00022777"/>
    </source>
</evidence>